<sequence length="390" mass="42605">MAEIRAADEYGDGVSWFRGSIIGKGAFGTVYLATLKNPTSKYSSFPSLMAVKSAEVSLSGSIQKEREILGNLKGCPSIIKCFGEETTVSPNGAMVYNLLLEYGSGGTLAGRIRTSNGGQGLPEHEVRSFTRSILKGLSHIHGLGYVHCDLKPSNILLVNRGRQFRAKIGDFGLARRAGLCQKRKLGPYLRGTPTYLSPEAVLENEQEGPSDVWALGCIVLEMLTGKPPWASPENEPSAREIIARVGVGREVPRVSGGLSKEARDFLKGCFVRRPEFRLTAEMLLNHPFVDCEDCEEVDEVEDVDEFESILFVSDSDDELVTFDSSGYWSGDENEIILSGISEERELGVMENGGLRGSDVDVDVEFGRPKKKLKEIASRVYPVSFKVPAGV</sequence>
<dbReference type="PANTHER" id="PTHR48011">
    <property type="entry name" value="CCR4-NOT TRANSCRIPTIONAL COMPLEX SUBUNIT CAF120-RELATED"/>
    <property type="match status" value="1"/>
</dbReference>
<proteinExistence type="inferred from homology"/>
<feature type="domain" description="Protein kinase" evidence="7">
    <location>
        <begin position="16"/>
        <end position="289"/>
    </location>
</feature>
<dbReference type="GO" id="GO:0007165">
    <property type="term" value="P:signal transduction"/>
    <property type="evidence" value="ECO:0007669"/>
    <property type="project" value="TreeGrafter"/>
</dbReference>
<keyword evidence="9" id="KW-1185">Reference proteome</keyword>
<dbReference type="Gene3D" id="1.10.510.10">
    <property type="entry name" value="Transferase(Phosphotransferase) domain 1"/>
    <property type="match status" value="1"/>
</dbReference>
<comment type="similarity">
    <text evidence="6">Belongs to the protein kinase superfamily.</text>
</comment>
<dbReference type="SUPFAM" id="SSF56112">
    <property type="entry name" value="Protein kinase-like (PK-like)"/>
    <property type="match status" value="1"/>
</dbReference>
<keyword evidence="1" id="KW-0808">Transferase</keyword>
<organism evidence="8 9">
    <name type="scientific">Striga asiatica</name>
    <name type="common">Asiatic witchweed</name>
    <name type="synonym">Buchnera asiatica</name>
    <dbReference type="NCBI Taxonomy" id="4170"/>
    <lineage>
        <taxon>Eukaryota</taxon>
        <taxon>Viridiplantae</taxon>
        <taxon>Streptophyta</taxon>
        <taxon>Embryophyta</taxon>
        <taxon>Tracheophyta</taxon>
        <taxon>Spermatophyta</taxon>
        <taxon>Magnoliopsida</taxon>
        <taxon>eudicotyledons</taxon>
        <taxon>Gunneridae</taxon>
        <taxon>Pentapetalae</taxon>
        <taxon>asterids</taxon>
        <taxon>lamiids</taxon>
        <taxon>Lamiales</taxon>
        <taxon>Orobanchaceae</taxon>
        <taxon>Buchnereae</taxon>
        <taxon>Striga</taxon>
    </lineage>
</organism>
<evidence type="ECO:0000259" key="7">
    <source>
        <dbReference type="PROSITE" id="PS50011"/>
    </source>
</evidence>
<keyword evidence="2 5" id="KW-0547">Nucleotide-binding</keyword>
<evidence type="ECO:0000313" key="9">
    <source>
        <dbReference type="Proteomes" id="UP000325081"/>
    </source>
</evidence>
<dbReference type="PANTHER" id="PTHR48011:SF56">
    <property type="entry name" value="PROTEIN KINASE DOMAIN-CONTAINING PROTEIN"/>
    <property type="match status" value="1"/>
</dbReference>
<feature type="binding site" evidence="5">
    <location>
        <position position="52"/>
    </location>
    <ligand>
        <name>ATP</name>
        <dbReference type="ChEBI" id="CHEBI:30616"/>
    </ligand>
</feature>
<dbReference type="PROSITE" id="PS00107">
    <property type="entry name" value="PROTEIN_KINASE_ATP"/>
    <property type="match status" value="1"/>
</dbReference>
<dbReference type="InterPro" id="IPR052751">
    <property type="entry name" value="Plant_MAPKKK"/>
</dbReference>
<keyword evidence="6" id="KW-0723">Serine/threonine-protein kinase</keyword>
<protein>
    <submittedName>
        <fullName evidence="8">Mitogen-activated protein kinase kinase kinase</fullName>
    </submittedName>
</protein>
<dbReference type="Pfam" id="PF00069">
    <property type="entry name" value="Pkinase"/>
    <property type="match status" value="1"/>
</dbReference>
<evidence type="ECO:0000256" key="3">
    <source>
        <dbReference type="ARBA" id="ARBA00022777"/>
    </source>
</evidence>
<keyword evidence="4 5" id="KW-0067">ATP-binding</keyword>
<evidence type="ECO:0000256" key="2">
    <source>
        <dbReference type="ARBA" id="ARBA00022741"/>
    </source>
</evidence>
<dbReference type="InterPro" id="IPR000719">
    <property type="entry name" value="Prot_kinase_dom"/>
</dbReference>
<reference evidence="9" key="1">
    <citation type="journal article" date="2019" name="Curr. Biol.">
        <title>Genome Sequence of Striga asiatica Provides Insight into the Evolution of Plant Parasitism.</title>
        <authorList>
            <person name="Yoshida S."/>
            <person name="Kim S."/>
            <person name="Wafula E.K."/>
            <person name="Tanskanen J."/>
            <person name="Kim Y.M."/>
            <person name="Honaas L."/>
            <person name="Yang Z."/>
            <person name="Spallek T."/>
            <person name="Conn C.E."/>
            <person name="Ichihashi Y."/>
            <person name="Cheong K."/>
            <person name="Cui S."/>
            <person name="Der J.P."/>
            <person name="Gundlach H."/>
            <person name="Jiao Y."/>
            <person name="Hori C."/>
            <person name="Ishida J.K."/>
            <person name="Kasahara H."/>
            <person name="Kiba T."/>
            <person name="Kim M.S."/>
            <person name="Koo N."/>
            <person name="Laohavisit A."/>
            <person name="Lee Y.H."/>
            <person name="Lumba S."/>
            <person name="McCourt P."/>
            <person name="Mortimer J.C."/>
            <person name="Mutuku J.M."/>
            <person name="Nomura T."/>
            <person name="Sasaki-Sekimoto Y."/>
            <person name="Seto Y."/>
            <person name="Wang Y."/>
            <person name="Wakatake T."/>
            <person name="Sakakibara H."/>
            <person name="Demura T."/>
            <person name="Yamaguchi S."/>
            <person name="Yoneyama K."/>
            <person name="Manabe R.I."/>
            <person name="Nelson D.C."/>
            <person name="Schulman A.H."/>
            <person name="Timko M.P."/>
            <person name="dePamphilis C.W."/>
            <person name="Choi D."/>
            <person name="Shirasu K."/>
        </authorList>
    </citation>
    <scope>NUCLEOTIDE SEQUENCE [LARGE SCALE GENOMIC DNA]</scope>
    <source>
        <strain evidence="9">cv. UVA1</strain>
    </source>
</reference>
<keyword evidence="3 8" id="KW-0418">Kinase</keyword>
<evidence type="ECO:0000256" key="6">
    <source>
        <dbReference type="RuleBase" id="RU000304"/>
    </source>
</evidence>
<name>A0A5A7R8R9_STRAF</name>
<dbReference type="Proteomes" id="UP000325081">
    <property type="component" value="Unassembled WGS sequence"/>
</dbReference>
<accession>A0A5A7R8R9</accession>
<dbReference type="InterPro" id="IPR017441">
    <property type="entry name" value="Protein_kinase_ATP_BS"/>
</dbReference>
<dbReference type="EMBL" id="BKCP01010959">
    <property type="protein sequence ID" value="GER54113.1"/>
    <property type="molecule type" value="Genomic_DNA"/>
</dbReference>
<dbReference type="GO" id="GO:0005524">
    <property type="term" value="F:ATP binding"/>
    <property type="evidence" value="ECO:0007669"/>
    <property type="project" value="UniProtKB-UniRule"/>
</dbReference>
<evidence type="ECO:0000256" key="5">
    <source>
        <dbReference type="PROSITE-ProRule" id="PRU10141"/>
    </source>
</evidence>
<gene>
    <name evidence="8" type="ORF">STAS_31682</name>
</gene>
<evidence type="ECO:0000256" key="1">
    <source>
        <dbReference type="ARBA" id="ARBA00022679"/>
    </source>
</evidence>
<dbReference type="PROSITE" id="PS50011">
    <property type="entry name" value="PROTEIN_KINASE_DOM"/>
    <property type="match status" value="1"/>
</dbReference>
<dbReference type="InterPro" id="IPR008271">
    <property type="entry name" value="Ser/Thr_kinase_AS"/>
</dbReference>
<dbReference type="InterPro" id="IPR011009">
    <property type="entry name" value="Kinase-like_dom_sf"/>
</dbReference>
<dbReference type="AlphaFoldDB" id="A0A5A7R8R9"/>
<comment type="caution">
    <text evidence="8">The sequence shown here is derived from an EMBL/GenBank/DDBJ whole genome shotgun (WGS) entry which is preliminary data.</text>
</comment>
<evidence type="ECO:0000313" key="8">
    <source>
        <dbReference type="EMBL" id="GER54113.1"/>
    </source>
</evidence>
<dbReference type="SMART" id="SM00220">
    <property type="entry name" value="S_TKc"/>
    <property type="match status" value="1"/>
</dbReference>
<dbReference type="PROSITE" id="PS00108">
    <property type="entry name" value="PROTEIN_KINASE_ST"/>
    <property type="match status" value="1"/>
</dbReference>
<dbReference type="GO" id="GO:0004674">
    <property type="term" value="F:protein serine/threonine kinase activity"/>
    <property type="evidence" value="ECO:0007669"/>
    <property type="project" value="UniProtKB-KW"/>
</dbReference>
<dbReference type="OrthoDB" id="8693905at2759"/>
<evidence type="ECO:0000256" key="4">
    <source>
        <dbReference type="ARBA" id="ARBA00022840"/>
    </source>
</evidence>